<name>A0A183TU12_SCHSO</name>
<organism evidence="2">
    <name type="scientific">Schistocephalus solidus</name>
    <name type="common">Tapeworm</name>
    <dbReference type="NCBI Taxonomy" id="70667"/>
    <lineage>
        <taxon>Eukaryota</taxon>
        <taxon>Metazoa</taxon>
        <taxon>Spiralia</taxon>
        <taxon>Lophotrochozoa</taxon>
        <taxon>Platyhelminthes</taxon>
        <taxon>Cestoda</taxon>
        <taxon>Eucestoda</taxon>
        <taxon>Diphyllobothriidea</taxon>
        <taxon>Diphyllobothriidae</taxon>
        <taxon>Schistocephalus</taxon>
    </lineage>
</organism>
<feature type="compositionally biased region" description="Low complexity" evidence="1">
    <location>
        <begin position="8"/>
        <end position="26"/>
    </location>
</feature>
<accession>A0A183TU12</accession>
<reference evidence="2" key="1">
    <citation type="submission" date="2016-06" db="UniProtKB">
        <authorList>
            <consortium name="WormBaseParasite"/>
        </authorList>
    </citation>
    <scope>IDENTIFICATION</scope>
</reference>
<proteinExistence type="predicted"/>
<dbReference type="WBParaSite" id="SSLN_0002070201-mRNA-1">
    <property type="protein sequence ID" value="SSLN_0002070201-mRNA-1"/>
    <property type="gene ID" value="SSLN_0002070201"/>
</dbReference>
<evidence type="ECO:0000256" key="1">
    <source>
        <dbReference type="SAM" id="MobiDB-lite"/>
    </source>
</evidence>
<protein>
    <submittedName>
        <fullName evidence="2">Tumor protein p53 regulated apoptosis inducing protein 1</fullName>
    </submittedName>
</protein>
<dbReference type="AlphaFoldDB" id="A0A183TU12"/>
<sequence length="73" mass="7795">LSTGLPARTTTLPSLSTLWSSPRSLSGKPGTGQNSLTAPVSCMQRTPRLSSGLISIIDSECELETEWVYLSQV</sequence>
<feature type="region of interest" description="Disordered" evidence="1">
    <location>
        <begin position="1"/>
        <end position="39"/>
    </location>
</feature>
<evidence type="ECO:0000313" key="2">
    <source>
        <dbReference type="WBParaSite" id="SSLN_0002070201-mRNA-1"/>
    </source>
</evidence>